<keyword evidence="1" id="KW-0472">Membrane</keyword>
<reference evidence="3" key="1">
    <citation type="submission" date="2018-01" db="EMBL/GenBank/DDBJ databases">
        <authorList>
            <person name="Peeters C."/>
        </authorList>
    </citation>
    <scope>NUCLEOTIDE SEQUENCE [LARGE SCALE GENOMIC DNA]</scope>
</reference>
<name>A0A2U3HYF7_9BURK</name>
<accession>A0A2U3HYF7</accession>
<dbReference type="Proteomes" id="UP000238169">
    <property type="component" value="Unassembled WGS sequence"/>
</dbReference>
<keyword evidence="1" id="KW-1133">Transmembrane helix</keyword>
<sequence length="200" mass="21990">MESCFRVGLFVLPLCGAAVTFFAAANSGFEIAFVGDGDSRHRRLLLLRNPVFASVYSCCPCAGRQSLSLPLQIVASRLLSSGTAIRVIGVCFFYGILFSRRSICVAPVRGGSHFLCCCKESNQRNSFPHPKCFTPAAAQAIDLMAPRVASALTKLTRLGPRTVRRASSLNTWVQQSYIRHSATRCRRACKGNQRRRNDAR</sequence>
<proteinExistence type="predicted"/>
<dbReference type="EMBL" id="OGTP01000001">
    <property type="protein sequence ID" value="SPB12823.1"/>
    <property type="molecule type" value="Genomic_DNA"/>
</dbReference>
<keyword evidence="3" id="KW-1185">Reference proteome</keyword>
<dbReference type="AlphaFoldDB" id="A0A2U3HYF7"/>
<feature type="transmembrane region" description="Helical" evidence="1">
    <location>
        <begin position="78"/>
        <end position="99"/>
    </location>
</feature>
<keyword evidence="1" id="KW-0812">Transmembrane</keyword>
<evidence type="ECO:0000256" key="1">
    <source>
        <dbReference type="SAM" id="Phobius"/>
    </source>
</evidence>
<evidence type="ECO:0000313" key="2">
    <source>
        <dbReference type="EMBL" id="SPB12823.1"/>
    </source>
</evidence>
<feature type="transmembrane region" description="Helical" evidence="1">
    <location>
        <begin position="7"/>
        <end position="25"/>
    </location>
</feature>
<gene>
    <name evidence="2" type="ORF">NOV72_00128</name>
</gene>
<organism evidence="2 3">
    <name type="scientific">Caballeronia novacaledonica</name>
    <dbReference type="NCBI Taxonomy" id="1544861"/>
    <lineage>
        <taxon>Bacteria</taxon>
        <taxon>Pseudomonadati</taxon>
        <taxon>Pseudomonadota</taxon>
        <taxon>Betaproteobacteria</taxon>
        <taxon>Burkholderiales</taxon>
        <taxon>Burkholderiaceae</taxon>
        <taxon>Caballeronia</taxon>
    </lineage>
</organism>
<evidence type="ECO:0000313" key="3">
    <source>
        <dbReference type="Proteomes" id="UP000238169"/>
    </source>
</evidence>
<protein>
    <submittedName>
        <fullName evidence="2">Uncharacterized protein</fullName>
    </submittedName>
</protein>